<sequence>MSGAKKKTKKTLLTKKKSSLKSNSKTPKSALSEEQIERIRCEYVRGQKRETICRKFKITYKSLDNFVQRRGWTKSREEIVGKVREEFAVQIVTDKVAALARLNKEATEYLNLLYEKLFDPETTNVEISLLLKSRNLLTRELLRSLGMPDTIRQDSSIEGEKNTVNIQIVTGVGERPGTIEKMIGGKVIAEKDETGD</sequence>
<feature type="region of interest" description="Disordered" evidence="1">
    <location>
        <begin position="1"/>
        <end position="31"/>
    </location>
</feature>
<name>A0A5F2BL05_9LEPT</name>
<evidence type="ECO:0000313" key="2">
    <source>
        <dbReference type="EMBL" id="TGM04830.1"/>
    </source>
</evidence>
<feature type="compositionally biased region" description="Low complexity" evidence="1">
    <location>
        <begin position="20"/>
        <end position="29"/>
    </location>
</feature>
<dbReference type="Proteomes" id="UP000298429">
    <property type="component" value="Unassembled WGS sequence"/>
</dbReference>
<feature type="compositionally biased region" description="Basic residues" evidence="1">
    <location>
        <begin position="1"/>
        <end position="19"/>
    </location>
</feature>
<comment type="caution">
    <text evidence="2">The sequence shown here is derived from an EMBL/GenBank/DDBJ whole genome shotgun (WGS) entry which is preliminary data.</text>
</comment>
<reference evidence="2 3" key="1">
    <citation type="journal article" date="2019" name="PLoS Negl. Trop. Dis.">
        <title>Revisiting the worldwide diversity of Leptospira species in the environment.</title>
        <authorList>
            <person name="Vincent A.T."/>
            <person name="Schiettekatte O."/>
            <person name="Bourhy P."/>
            <person name="Veyrier F.J."/>
            <person name="Picardeau M."/>
        </authorList>
    </citation>
    <scope>NUCLEOTIDE SEQUENCE [LARGE SCALE GENOMIC DNA]</scope>
    <source>
        <strain evidence="2 3">201702444</strain>
    </source>
</reference>
<dbReference type="EMBL" id="RQGN01000038">
    <property type="protein sequence ID" value="TGM04830.1"/>
    <property type="molecule type" value="Genomic_DNA"/>
</dbReference>
<proteinExistence type="predicted"/>
<dbReference type="AlphaFoldDB" id="A0A5F2BL05"/>
<evidence type="ECO:0000313" key="3">
    <source>
        <dbReference type="Proteomes" id="UP000298429"/>
    </source>
</evidence>
<dbReference type="OrthoDB" id="344151at2"/>
<gene>
    <name evidence="2" type="ORF">EHQ76_07235</name>
</gene>
<protein>
    <submittedName>
        <fullName evidence="2">Uncharacterized protein</fullName>
    </submittedName>
</protein>
<organism evidence="2 3">
    <name type="scientific">Leptospira barantonii</name>
    <dbReference type="NCBI Taxonomy" id="2023184"/>
    <lineage>
        <taxon>Bacteria</taxon>
        <taxon>Pseudomonadati</taxon>
        <taxon>Spirochaetota</taxon>
        <taxon>Spirochaetia</taxon>
        <taxon>Leptospirales</taxon>
        <taxon>Leptospiraceae</taxon>
        <taxon>Leptospira</taxon>
    </lineage>
</organism>
<evidence type="ECO:0000256" key="1">
    <source>
        <dbReference type="SAM" id="MobiDB-lite"/>
    </source>
</evidence>
<accession>A0A5F2BL05</accession>